<gene>
    <name evidence="2" type="ORF">ACFQ39_06585</name>
</gene>
<evidence type="ECO:0000313" key="2">
    <source>
        <dbReference type="EMBL" id="MFD1315278.1"/>
    </source>
</evidence>
<dbReference type="RefSeq" id="WP_377177273.1">
    <property type="nucleotide sequence ID" value="NZ_JBHTMY010000002.1"/>
</dbReference>
<organism evidence="2 3">
    <name type="scientific">Namhaeicola litoreus</name>
    <dbReference type="NCBI Taxonomy" id="1052145"/>
    <lineage>
        <taxon>Bacteria</taxon>
        <taxon>Pseudomonadati</taxon>
        <taxon>Bacteroidota</taxon>
        <taxon>Flavobacteriia</taxon>
        <taxon>Flavobacteriales</taxon>
        <taxon>Flavobacteriaceae</taxon>
        <taxon>Namhaeicola</taxon>
    </lineage>
</organism>
<evidence type="ECO:0000313" key="3">
    <source>
        <dbReference type="Proteomes" id="UP001597201"/>
    </source>
</evidence>
<comment type="caution">
    <text evidence="2">The sequence shown here is derived from an EMBL/GenBank/DDBJ whole genome shotgun (WGS) entry which is preliminary data.</text>
</comment>
<dbReference type="PROSITE" id="PS51257">
    <property type="entry name" value="PROKAR_LIPOPROTEIN"/>
    <property type="match status" value="1"/>
</dbReference>
<proteinExistence type="predicted"/>
<evidence type="ECO:0000259" key="1">
    <source>
        <dbReference type="Pfam" id="PF11845"/>
    </source>
</evidence>
<reference evidence="3" key="1">
    <citation type="journal article" date="2019" name="Int. J. Syst. Evol. Microbiol.">
        <title>The Global Catalogue of Microorganisms (GCM) 10K type strain sequencing project: providing services to taxonomists for standard genome sequencing and annotation.</title>
        <authorList>
            <consortium name="The Broad Institute Genomics Platform"/>
            <consortium name="The Broad Institute Genome Sequencing Center for Infectious Disease"/>
            <person name="Wu L."/>
            <person name="Ma J."/>
        </authorList>
    </citation>
    <scope>NUCLEOTIDE SEQUENCE [LARGE SCALE GENOMIC DNA]</scope>
    <source>
        <strain evidence="3">CCUG 61485</strain>
    </source>
</reference>
<dbReference type="Proteomes" id="UP001597201">
    <property type="component" value="Unassembled WGS sequence"/>
</dbReference>
<dbReference type="InterPro" id="IPR021796">
    <property type="entry name" value="Tll0287-like_dom"/>
</dbReference>
<protein>
    <submittedName>
        <fullName evidence="2">DUF3365 domain-containing protein</fullName>
    </submittedName>
</protein>
<accession>A0ABW3Y0C0</accession>
<name>A0ABW3Y0C0_9FLAO</name>
<dbReference type="Gene3D" id="3.30.450.290">
    <property type="match status" value="1"/>
</dbReference>
<sequence length="194" mass="21874">MKNGIIFLSFLILLTSCQKKLSKQETIAYQELGAEITKSAGKELTTQLTQKLSEGGIEHALTFCNENAIDITDRIADIYHADVQRISHKNRNSVNMASSEDLDIINRFFNDMQNNKELKPILDGNDSFVKYYAPILTQEKCLTCHGVVGITMNKETDSIIKNIYPTDLATGFQAGDLRGVWKVTFKEKIHENIN</sequence>
<feature type="domain" description="Tll0287-like" evidence="1">
    <location>
        <begin position="49"/>
        <end position="184"/>
    </location>
</feature>
<dbReference type="EMBL" id="JBHTMY010000002">
    <property type="protein sequence ID" value="MFD1315278.1"/>
    <property type="molecule type" value="Genomic_DNA"/>
</dbReference>
<dbReference type="Pfam" id="PF11845">
    <property type="entry name" value="Tll0287-like"/>
    <property type="match status" value="1"/>
</dbReference>
<keyword evidence="3" id="KW-1185">Reference proteome</keyword>